<evidence type="ECO:0000256" key="1">
    <source>
        <dbReference type="SAM" id="SignalP"/>
    </source>
</evidence>
<name>A0A0L8ICL7_OCTBM</name>
<protein>
    <recommendedName>
        <fullName evidence="3">IGFBP N-terminal domain-containing protein</fullName>
    </recommendedName>
</protein>
<gene>
    <name evidence="2" type="ORF">OCBIM_22018450mg</name>
</gene>
<sequence>MKLLLTILCTILCLQVQAQDQCFHDSNVNCVSDCLMCLILGKKCPADAPIKNGTNACCEDCRTSVQHLPEGNPNIVIYGLASCRNASDKLAADFHKCRSDFFRKVRPHSYQAFFNENCNV</sequence>
<evidence type="ECO:0008006" key="3">
    <source>
        <dbReference type="Google" id="ProtNLM"/>
    </source>
</evidence>
<dbReference type="AlphaFoldDB" id="A0A0L8ICL7"/>
<reference evidence="2" key="1">
    <citation type="submission" date="2015-07" db="EMBL/GenBank/DDBJ databases">
        <title>MeaNS - Measles Nucleotide Surveillance Program.</title>
        <authorList>
            <person name="Tran T."/>
            <person name="Druce J."/>
        </authorList>
    </citation>
    <scope>NUCLEOTIDE SEQUENCE</scope>
    <source>
        <strain evidence="2">UCB-OBI-ISO-001</strain>
        <tissue evidence="2">Gonad</tissue>
    </source>
</reference>
<feature type="chain" id="PRO_5005584263" description="IGFBP N-terminal domain-containing protein" evidence="1">
    <location>
        <begin position="19"/>
        <end position="120"/>
    </location>
</feature>
<feature type="signal peptide" evidence="1">
    <location>
        <begin position="1"/>
        <end position="18"/>
    </location>
</feature>
<dbReference type="EMBL" id="KQ415992">
    <property type="protein sequence ID" value="KOF99258.1"/>
    <property type="molecule type" value="Genomic_DNA"/>
</dbReference>
<keyword evidence="1" id="KW-0732">Signal</keyword>
<evidence type="ECO:0000313" key="2">
    <source>
        <dbReference type="EMBL" id="KOF99258.1"/>
    </source>
</evidence>
<accession>A0A0L8ICL7</accession>
<proteinExistence type="predicted"/>
<organism evidence="2">
    <name type="scientific">Octopus bimaculoides</name>
    <name type="common">California two-spotted octopus</name>
    <dbReference type="NCBI Taxonomy" id="37653"/>
    <lineage>
        <taxon>Eukaryota</taxon>
        <taxon>Metazoa</taxon>
        <taxon>Spiralia</taxon>
        <taxon>Lophotrochozoa</taxon>
        <taxon>Mollusca</taxon>
        <taxon>Cephalopoda</taxon>
        <taxon>Coleoidea</taxon>
        <taxon>Octopodiformes</taxon>
        <taxon>Octopoda</taxon>
        <taxon>Incirrata</taxon>
        <taxon>Octopodidae</taxon>
        <taxon>Octopus</taxon>
    </lineage>
</organism>